<gene>
    <name evidence="1" type="ORF">SAMN05428963_101303</name>
</gene>
<organism evidence="1 2">
    <name type="scientific">Consotaella salsifontis</name>
    <dbReference type="NCBI Taxonomy" id="1365950"/>
    <lineage>
        <taxon>Bacteria</taxon>
        <taxon>Pseudomonadati</taxon>
        <taxon>Pseudomonadota</taxon>
        <taxon>Alphaproteobacteria</taxon>
        <taxon>Hyphomicrobiales</taxon>
        <taxon>Aurantimonadaceae</taxon>
        <taxon>Consotaella</taxon>
    </lineage>
</organism>
<dbReference type="Proteomes" id="UP000190135">
    <property type="component" value="Unassembled WGS sequence"/>
</dbReference>
<dbReference type="EMBL" id="FUXL01000001">
    <property type="protein sequence ID" value="SJZ56384.1"/>
    <property type="molecule type" value="Genomic_DNA"/>
</dbReference>
<accession>A0A1T4LPI9</accession>
<name>A0A1T4LPI9_9HYPH</name>
<keyword evidence="2" id="KW-1185">Reference proteome</keyword>
<dbReference type="STRING" id="1365950.SAMN05428963_101303"/>
<evidence type="ECO:0000313" key="1">
    <source>
        <dbReference type="EMBL" id="SJZ56384.1"/>
    </source>
</evidence>
<proteinExistence type="predicted"/>
<protein>
    <submittedName>
        <fullName evidence="1">Uncharacterized protein</fullName>
    </submittedName>
</protein>
<sequence length="64" mass="6728">MKPEDISSKRANLEYVTDMLGQLKTVAGAPHGSVLSYLIDMARLEASDLIGAAGELDHNGDAAV</sequence>
<evidence type="ECO:0000313" key="2">
    <source>
        <dbReference type="Proteomes" id="UP000190135"/>
    </source>
</evidence>
<reference evidence="1 2" key="1">
    <citation type="submission" date="2017-02" db="EMBL/GenBank/DDBJ databases">
        <authorList>
            <person name="Peterson S.W."/>
        </authorList>
    </citation>
    <scope>NUCLEOTIDE SEQUENCE [LARGE SCALE GENOMIC DNA]</scope>
    <source>
        <strain evidence="1 2">USBA 369</strain>
    </source>
</reference>
<dbReference type="AlphaFoldDB" id="A0A1T4LPI9"/>